<feature type="region of interest" description="Disordered" evidence="1">
    <location>
        <begin position="1"/>
        <end position="88"/>
    </location>
</feature>
<dbReference type="Proteomes" id="UP000315983">
    <property type="component" value="Unassembled WGS sequence"/>
</dbReference>
<keyword evidence="5" id="KW-1185">Reference proteome</keyword>
<evidence type="ECO:0000313" key="5">
    <source>
        <dbReference type="Proteomes" id="UP000677457"/>
    </source>
</evidence>
<dbReference type="Proteomes" id="UP000677457">
    <property type="component" value="Unassembled WGS sequence"/>
</dbReference>
<dbReference type="InterPro" id="IPR021678">
    <property type="entry name" value="DUF3263"/>
</dbReference>
<dbReference type="GeneID" id="93770291"/>
<evidence type="ECO:0000313" key="3">
    <source>
        <dbReference type="EMBL" id="TQL35895.1"/>
    </source>
</evidence>
<evidence type="ECO:0000313" key="2">
    <source>
        <dbReference type="EMBL" id="GIM82761.1"/>
    </source>
</evidence>
<dbReference type="EMBL" id="BOQM01000006">
    <property type="protein sequence ID" value="GIM82761.1"/>
    <property type="molecule type" value="Genomic_DNA"/>
</dbReference>
<sequence length="157" mass="16617">MESDTAPAAAGPSGDGWTGDRRGRRAVPPPRSAPDAEAVAAAGLETDAASAGLETDAASAGLDTDAAASDDVASPAAGTPTTGLTGRERDILDFEQQWWRHPGAKEQAIRDRFGLTATRYYRLLNTLLDNPAALAAEPLLVGRLRRLRSARARDRRR</sequence>
<dbReference type="AlphaFoldDB" id="A0A542XJ61"/>
<dbReference type="Pfam" id="PF11662">
    <property type="entry name" value="DUF3263"/>
    <property type="match status" value="1"/>
</dbReference>
<organism evidence="3 4">
    <name type="scientific">Salinispora arenicola</name>
    <dbReference type="NCBI Taxonomy" id="168697"/>
    <lineage>
        <taxon>Bacteria</taxon>
        <taxon>Bacillati</taxon>
        <taxon>Actinomycetota</taxon>
        <taxon>Actinomycetes</taxon>
        <taxon>Micromonosporales</taxon>
        <taxon>Micromonosporaceae</taxon>
        <taxon>Salinispora</taxon>
    </lineage>
</organism>
<feature type="compositionally biased region" description="Low complexity" evidence="1">
    <location>
        <begin position="55"/>
        <end position="85"/>
    </location>
</feature>
<evidence type="ECO:0000313" key="4">
    <source>
        <dbReference type="Proteomes" id="UP000315983"/>
    </source>
</evidence>
<protein>
    <submittedName>
        <fullName evidence="3">Uncharacterized protein DUF3263</fullName>
    </submittedName>
</protein>
<evidence type="ECO:0000256" key="1">
    <source>
        <dbReference type="SAM" id="MobiDB-lite"/>
    </source>
</evidence>
<proteinExistence type="predicted"/>
<dbReference type="RefSeq" id="WP_142116141.1">
    <property type="nucleotide sequence ID" value="NZ_BOQM01000006.1"/>
</dbReference>
<reference evidence="2 5" key="2">
    <citation type="submission" date="2021-03" db="EMBL/GenBank/DDBJ databases">
        <title>Whole genome shotgun sequence of Salinispora arenicola NBRC 105043.</title>
        <authorList>
            <person name="Komaki H."/>
            <person name="Tamura T."/>
        </authorList>
    </citation>
    <scope>NUCLEOTIDE SEQUENCE [LARGE SCALE GENOMIC DNA]</scope>
    <source>
        <strain evidence="2 5">NBRC 105043</strain>
    </source>
</reference>
<reference evidence="3 4" key="1">
    <citation type="submission" date="2019-06" db="EMBL/GenBank/DDBJ databases">
        <title>Sequencing the genomes of 1000 actinobacteria strains.</title>
        <authorList>
            <person name="Klenk H.-P."/>
        </authorList>
    </citation>
    <scope>NUCLEOTIDE SEQUENCE [LARGE SCALE GENOMIC DNA]</scope>
    <source>
        <strain evidence="3 4">DSM 44819</strain>
    </source>
</reference>
<gene>
    <name evidence="3" type="ORF">FB564_0964</name>
    <name evidence="2" type="ORF">Sar04_08840</name>
</gene>
<dbReference type="EMBL" id="VFOL01000001">
    <property type="protein sequence ID" value="TQL35895.1"/>
    <property type="molecule type" value="Genomic_DNA"/>
</dbReference>
<comment type="caution">
    <text evidence="3">The sequence shown here is derived from an EMBL/GenBank/DDBJ whole genome shotgun (WGS) entry which is preliminary data.</text>
</comment>
<name>A0A542XJ61_SALAC</name>
<accession>A0A542XJ61</accession>